<evidence type="ECO:0000313" key="2">
    <source>
        <dbReference type="Proteomes" id="UP000183203"/>
    </source>
</evidence>
<protein>
    <submittedName>
        <fullName evidence="1">Glycosyl transferases group 1</fullName>
    </submittedName>
</protein>
<dbReference type="RefSeq" id="WP_058232942.1">
    <property type="nucleotide sequence ID" value="NZ_FMYG01000006.1"/>
</dbReference>
<dbReference type="Gene3D" id="3.40.50.2000">
    <property type="entry name" value="Glycogen Phosphorylase B"/>
    <property type="match status" value="1"/>
</dbReference>
<organism evidence="1 2">
    <name type="scientific">Microbacterium enclense</name>
    <dbReference type="NCBI Taxonomy" id="993073"/>
    <lineage>
        <taxon>Bacteria</taxon>
        <taxon>Bacillati</taxon>
        <taxon>Actinomycetota</taxon>
        <taxon>Actinomycetes</taxon>
        <taxon>Micrococcales</taxon>
        <taxon>Microbacteriaceae</taxon>
        <taxon>Microbacterium</taxon>
    </lineage>
</organism>
<dbReference type="SUPFAM" id="SSF53756">
    <property type="entry name" value="UDP-Glycosyltransferase/glycogen phosphorylase"/>
    <property type="match status" value="1"/>
</dbReference>
<dbReference type="STRING" id="993073.AS029_12645"/>
<dbReference type="Pfam" id="PF13692">
    <property type="entry name" value="Glyco_trans_1_4"/>
    <property type="match status" value="1"/>
</dbReference>
<reference evidence="1 2" key="1">
    <citation type="submission" date="2016-09" db="EMBL/GenBank/DDBJ databases">
        <authorList>
            <person name="Capua I."/>
            <person name="De Benedictis P."/>
            <person name="Joannis T."/>
            <person name="Lombin L.H."/>
            <person name="Cattoli G."/>
        </authorList>
    </citation>
    <scope>NUCLEOTIDE SEQUENCE [LARGE SCALE GENOMIC DNA]</scope>
    <source>
        <strain evidence="1 2">NIO-1002</strain>
    </source>
</reference>
<gene>
    <name evidence="1" type="ORF">SAMN05216418_2808</name>
</gene>
<proteinExistence type="predicted"/>
<accession>A0A1G6NP77</accession>
<evidence type="ECO:0000313" key="1">
    <source>
        <dbReference type="EMBL" id="SDC69782.1"/>
    </source>
</evidence>
<dbReference type="Proteomes" id="UP000183203">
    <property type="component" value="Unassembled WGS sequence"/>
</dbReference>
<dbReference type="GO" id="GO:0016740">
    <property type="term" value="F:transferase activity"/>
    <property type="evidence" value="ECO:0007669"/>
    <property type="project" value="UniProtKB-KW"/>
</dbReference>
<keyword evidence="1" id="KW-0808">Transferase</keyword>
<sequence length="391" mass="42997">MTRDVVFTFSYETYADAAARGMMRPPDRILQTLMSSDEVGRLLVANPFRSLASIVARGLRPAESFPAREDRRLITPTRLARRDPTGVSAIVRTYRSYDVQLRTATVRAGMTRPAIVTTNPLVAAFCPFSWADTVTYFGRDDWLSSEARRAYWPAYAAAYRQISESEVGVAAVSQQIIDRIDPRGPATVVPNGVDPGEWSGPRPAAPDWLGAIPGPRAIYVGTIDNRLDVEGIAALARQRPDLHVILLGPTPDPDYTRPLRDVPNVHQHAGVGRSELVAALRNCDVSLLSHRRTALTEAMSPLKVYEYLAAGLPVVSIDLPPVRGIHDRVTFSARTADMGPQIDEALTRGPLSDADRQTFVDGNSWSSRHRAVLDLILRSSARHRPAETFAV</sequence>
<dbReference type="EMBL" id="FMYG01000006">
    <property type="protein sequence ID" value="SDC69782.1"/>
    <property type="molecule type" value="Genomic_DNA"/>
</dbReference>
<dbReference type="PANTHER" id="PTHR12526">
    <property type="entry name" value="GLYCOSYLTRANSFERASE"/>
    <property type="match status" value="1"/>
</dbReference>
<dbReference type="AlphaFoldDB" id="A0A1G6NP77"/>
<dbReference type="OrthoDB" id="9771846at2"/>
<name>A0A1G6NP77_9MICO</name>
<dbReference type="PANTHER" id="PTHR12526:SF630">
    <property type="entry name" value="GLYCOSYLTRANSFERASE"/>
    <property type="match status" value="1"/>
</dbReference>